<dbReference type="InterPro" id="IPR006439">
    <property type="entry name" value="HAD-SF_hydro_IA"/>
</dbReference>
<comment type="caution">
    <text evidence="4">The sequence shown here is derived from an EMBL/GenBank/DDBJ whole genome shotgun (WGS) entry which is preliminary data.</text>
</comment>
<evidence type="ECO:0000313" key="4">
    <source>
        <dbReference type="EMBL" id="SIR37613.1"/>
    </source>
</evidence>
<keyword evidence="2 3" id="KW-0378">Hydrolase</keyword>
<dbReference type="Pfam" id="PF00702">
    <property type="entry name" value="Hydrolase"/>
    <property type="match status" value="1"/>
</dbReference>
<dbReference type="GO" id="GO:0018784">
    <property type="term" value="F:(S)-2-haloacid dehalogenase activity"/>
    <property type="evidence" value="ECO:0007669"/>
    <property type="project" value="UniProtKB-UniRule"/>
</dbReference>
<dbReference type="EMBL" id="FTNE01000027">
    <property type="protein sequence ID" value="SIR37613.1"/>
    <property type="molecule type" value="Genomic_DNA"/>
</dbReference>
<dbReference type="PRINTS" id="PR00413">
    <property type="entry name" value="HADHALOGNASE"/>
</dbReference>
<dbReference type="Proteomes" id="UP000186308">
    <property type="component" value="Unassembled WGS sequence"/>
</dbReference>
<dbReference type="CDD" id="cd02588">
    <property type="entry name" value="HAD_L2-DEX"/>
    <property type="match status" value="1"/>
</dbReference>
<dbReference type="RefSeq" id="WP_029312975.1">
    <property type="nucleotide sequence ID" value="NZ_FTNE01000027.1"/>
</dbReference>
<dbReference type="PANTHER" id="PTHR43316">
    <property type="entry name" value="HYDROLASE, HALOACID DELAHOGENASE-RELATED"/>
    <property type="match status" value="1"/>
</dbReference>
<dbReference type="Gene3D" id="1.10.150.240">
    <property type="entry name" value="Putative phosphatase, domain 2"/>
    <property type="match status" value="1"/>
</dbReference>
<gene>
    <name evidence="4" type="ORF">SAMN05421828_12718</name>
</gene>
<evidence type="ECO:0000313" key="5">
    <source>
        <dbReference type="Proteomes" id="UP000186308"/>
    </source>
</evidence>
<proteinExistence type="inferred from homology"/>
<reference evidence="4 5" key="1">
    <citation type="submission" date="2017-01" db="EMBL/GenBank/DDBJ databases">
        <authorList>
            <person name="Varghese N."/>
            <person name="Submissions S."/>
        </authorList>
    </citation>
    <scope>NUCLEOTIDE SEQUENCE [LARGE SCALE GENOMIC DNA]</scope>
    <source>
        <strain evidence="4 5">ATCC 35905</strain>
    </source>
</reference>
<evidence type="ECO:0000256" key="1">
    <source>
        <dbReference type="ARBA" id="ARBA00008106"/>
    </source>
</evidence>
<sequence>MPRAVLFDVFGTLVDWRGSVIAGLSAFGASRGIVADWPEIADSWRRAYRPSMDRVRRGAVPWTLLDDLHRDALMEITRRHGIGPLDDDDCEQLVRLWHRLAAWPDVATGLRRLKDVAVIGPLSNGHLALQVALARRNGFPWDVTFGSDMFRHYKPDAEVYLGACDFLGLAPDDVMLAAAHNDDLAAAASFGLRTAFISRPAEFGAATGDRARASGAWDIVVDSVGALAEALGG</sequence>
<dbReference type="InterPro" id="IPR023198">
    <property type="entry name" value="PGP-like_dom2"/>
</dbReference>
<organism evidence="4 5">
    <name type="scientific">Acidiphilium rubrum</name>
    <dbReference type="NCBI Taxonomy" id="526"/>
    <lineage>
        <taxon>Bacteria</taxon>
        <taxon>Pseudomonadati</taxon>
        <taxon>Pseudomonadota</taxon>
        <taxon>Alphaproteobacteria</taxon>
        <taxon>Acetobacterales</taxon>
        <taxon>Acidocellaceae</taxon>
        <taxon>Acidiphilium</taxon>
    </lineage>
</organism>
<comment type="similarity">
    <text evidence="1 3">Belongs to the HAD-like hydrolase superfamily. S-2-haloalkanoic acid dehalogenase family.</text>
</comment>
<dbReference type="AlphaFoldDB" id="A0A8G2FEP7"/>
<accession>A0A8G2FEP7</accession>
<evidence type="ECO:0000256" key="3">
    <source>
        <dbReference type="RuleBase" id="RU368077"/>
    </source>
</evidence>
<dbReference type="InterPro" id="IPR051540">
    <property type="entry name" value="S-2-haloacid_dehalogenase"/>
</dbReference>
<keyword evidence="5" id="KW-1185">Reference proteome</keyword>
<comment type="catalytic activity">
    <reaction evidence="3">
        <text>an (S)-2-haloacid + H2O = a (2R)-2-hydroxycarboxylate + a halide anion + H(+)</text>
        <dbReference type="Rhea" id="RHEA:11192"/>
        <dbReference type="ChEBI" id="CHEBI:15377"/>
        <dbReference type="ChEBI" id="CHEBI:15378"/>
        <dbReference type="ChEBI" id="CHEBI:16042"/>
        <dbReference type="ChEBI" id="CHEBI:58314"/>
        <dbReference type="ChEBI" id="CHEBI:137405"/>
        <dbReference type="EC" id="3.8.1.2"/>
    </reaction>
</comment>
<protein>
    <recommendedName>
        <fullName evidence="3">(S)-2-haloacid dehalogenase</fullName>
        <ecNumber evidence="3">3.8.1.2</ecNumber>
    </recommendedName>
    <alternativeName>
        <fullName evidence="3">2-haloalkanoic acid dehalogenase</fullName>
    </alternativeName>
    <alternativeName>
        <fullName evidence="3">Halocarboxylic acid halidohydrolase</fullName>
    </alternativeName>
    <alternativeName>
        <fullName evidence="3">L-2-haloacid dehalogenase</fullName>
    </alternativeName>
</protein>
<comment type="function">
    <text evidence="3">Catalyzes the hydrolytic dehalogenation of small (S)-2-haloalkanoic acids to yield the corresponding (R)-2-hydroxyalkanoic acids.</text>
</comment>
<dbReference type="PANTHER" id="PTHR43316:SF3">
    <property type="entry name" value="HALOACID DEHALOGENASE, TYPE II (AFU_ORTHOLOGUE AFUA_2G07750)-RELATED"/>
    <property type="match status" value="1"/>
</dbReference>
<evidence type="ECO:0000256" key="2">
    <source>
        <dbReference type="ARBA" id="ARBA00022801"/>
    </source>
</evidence>
<dbReference type="NCBIfam" id="TIGR01428">
    <property type="entry name" value="HAD_type_II"/>
    <property type="match status" value="1"/>
</dbReference>
<name>A0A8G2FEP7_ACIRU</name>
<dbReference type="NCBIfam" id="TIGR01493">
    <property type="entry name" value="HAD-SF-IA-v2"/>
    <property type="match status" value="1"/>
</dbReference>
<dbReference type="SUPFAM" id="SSF56784">
    <property type="entry name" value="HAD-like"/>
    <property type="match status" value="1"/>
</dbReference>
<dbReference type="InterPro" id="IPR036412">
    <property type="entry name" value="HAD-like_sf"/>
</dbReference>
<dbReference type="InterPro" id="IPR006328">
    <property type="entry name" value="2-HAD"/>
</dbReference>
<dbReference type="Gene3D" id="3.40.50.1000">
    <property type="entry name" value="HAD superfamily/HAD-like"/>
    <property type="match status" value="1"/>
</dbReference>
<dbReference type="EC" id="3.8.1.2" evidence="3"/>
<dbReference type="InterPro" id="IPR023214">
    <property type="entry name" value="HAD_sf"/>
</dbReference>